<evidence type="ECO:0000259" key="2">
    <source>
        <dbReference type="Pfam" id="PF19778"/>
    </source>
</evidence>
<dbReference type="Proteomes" id="UP001497514">
    <property type="component" value="Chromosome"/>
</dbReference>
<dbReference type="EMBL" id="OZ038524">
    <property type="protein sequence ID" value="CAL2080189.1"/>
    <property type="molecule type" value="Genomic_DNA"/>
</dbReference>
<keyword evidence="4" id="KW-1185">Reference proteome</keyword>
<dbReference type="GO" id="GO:0004519">
    <property type="term" value="F:endonuclease activity"/>
    <property type="evidence" value="ECO:0007669"/>
    <property type="project" value="UniProtKB-KW"/>
</dbReference>
<protein>
    <submittedName>
        <fullName evidence="3">Restriction endonuclease</fullName>
    </submittedName>
</protein>
<organism evidence="3 4">
    <name type="scientific">Tenacibaculum dicentrarchi</name>
    <dbReference type="NCBI Taxonomy" id="669041"/>
    <lineage>
        <taxon>Bacteria</taxon>
        <taxon>Pseudomonadati</taxon>
        <taxon>Bacteroidota</taxon>
        <taxon>Flavobacteriia</taxon>
        <taxon>Flavobacteriales</taxon>
        <taxon>Flavobacteriaceae</taxon>
        <taxon>Tenacibaculum</taxon>
    </lineage>
</organism>
<proteinExistence type="predicted"/>
<keyword evidence="3" id="KW-0255">Endonuclease</keyword>
<dbReference type="InterPro" id="IPR006935">
    <property type="entry name" value="Helicase/UvrB_N"/>
</dbReference>
<sequence length="1032" mass="118782">MKLKFKKQQYQTDAVNNLVRVFSGQTKGFRKETIGRRTVKADLLQNEHSVEDSIFSNKKFEITEEAILENVKNLQREQQLKPSKKLDGGYNFTVEMETGTGKTYVYTKMMLEMHRLYGWSKYIIIIPSVAIREGVRKSLEITAEHFQEEFGKKIRFSIYDNKNKSNLVNIKQFGNSSEIEVIIMNYQAFGRRGKEALKIYQKLDSLQSERPIDIIKRTRPILIIDEPQRFGDVAEKKLEEFNSLFVTRFSATHKKEKTKVKNSQGKNVTVEKERFNKVYRLDAVDAFNQKLVKKIQVKGIEVKENTGTNSFLFLDSILVSKNKYPTAKIEFEVKQKTGIKKISKNFSQNDDLFSASNELEQYKGYIISEINAKTNTVSFTNGVTLFVGQASGNISEEHVRRIQIRETVISHIEKERELFKKGIKTLSLFFIDEVAKYRAYSVKENGEKGEQIKAEYEQIFEEEYKKAIAQKSLFSPAYNAYLEKYEAQKVHSGYFSIDKKGKAVNSKETKGQGGSDDISAYDLIMKNKERLLSFDEPVRFIFSHSALREGWDNPNIFQICTLKHSISTTSKRQEIGRGLRICVDKYGNRMDSEILDADFFDVNTLTVIANESYDTFAKQLQNEILASLSARPTHLEVSVFKDLELKNKAGETFSFDEMTAMRVIIDFTQKNYIDKDFKATETLIDAIDTNTFTTIPELENYKEELKNIIIEIHEVATFKASTNGKANNLPKELKVNANFAKKEFQDLWNKIKVRTLYDVDFDTNELIKKSVTTIDNQLNVRKVSVHIATGTQKENMSSDALKMSNSFNKTKQQSYKTASILGNTRYDLIKEIAKNAHITRKTATNILTKINASSFEQFKQNPEHFITEVSRLINEEKATTLINNITYHKTDENYSDDIFTVNNFNGSLQENVLEVQKHIYDYVKTDSKIERKFAEELESGQAIVYAKLPSGFKIPTPIGTYNPDWAIVFDNKDVKQVYFIAETKGSMSTLQLKGAENLKIEYAKKHFEKLGTESLKYDVVATYEDLMNKILK</sequence>
<feature type="domain" description="Type III restriction enzyme C-terminal endonuclease" evidence="2">
    <location>
        <begin position="916"/>
        <end position="1020"/>
    </location>
</feature>
<dbReference type="RefSeq" id="WP_101901944.1">
    <property type="nucleotide sequence ID" value="NZ_OZ038524.1"/>
</dbReference>
<dbReference type="Pfam" id="PF04851">
    <property type="entry name" value="ResIII"/>
    <property type="match status" value="1"/>
</dbReference>
<name>A0ABM9NV23_9FLAO</name>
<evidence type="ECO:0000313" key="3">
    <source>
        <dbReference type="EMBL" id="CAL2080189.1"/>
    </source>
</evidence>
<dbReference type="Pfam" id="PF19778">
    <property type="entry name" value="RE_endonuc"/>
    <property type="match status" value="1"/>
</dbReference>
<dbReference type="Gene3D" id="3.40.50.300">
    <property type="entry name" value="P-loop containing nucleotide triphosphate hydrolases"/>
    <property type="match status" value="1"/>
</dbReference>
<dbReference type="InterPro" id="IPR045572">
    <property type="entry name" value="RE_endonuc_C"/>
</dbReference>
<accession>A0ABM9NV23</accession>
<reference evidence="3 4" key="1">
    <citation type="submission" date="2024-05" db="EMBL/GenBank/DDBJ databases">
        <authorList>
            <person name="Duchaud E."/>
        </authorList>
    </citation>
    <scope>NUCLEOTIDE SEQUENCE [LARGE SCALE GENOMIC DNA]</scope>
    <source>
        <strain evidence="3">Ena-SAMPLE-TAB-13-05-2024-13:56:06:370-140309</strain>
    </source>
</reference>
<keyword evidence="3" id="KW-0540">Nuclease</keyword>
<evidence type="ECO:0000313" key="4">
    <source>
        <dbReference type="Proteomes" id="UP001497514"/>
    </source>
</evidence>
<feature type="domain" description="Helicase/UvrB N-terminal" evidence="1">
    <location>
        <begin position="69"/>
        <end position="254"/>
    </location>
</feature>
<dbReference type="InterPro" id="IPR027417">
    <property type="entry name" value="P-loop_NTPase"/>
</dbReference>
<evidence type="ECO:0000259" key="1">
    <source>
        <dbReference type="Pfam" id="PF04851"/>
    </source>
</evidence>
<gene>
    <name evidence="3" type="ORF">TD3509T_0959</name>
</gene>
<keyword evidence="3" id="KW-0378">Hydrolase</keyword>
<dbReference type="SUPFAM" id="SSF52540">
    <property type="entry name" value="P-loop containing nucleoside triphosphate hydrolases"/>
    <property type="match status" value="2"/>
</dbReference>